<feature type="domain" description="Metallo-beta-lactamase" evidence="1">
    <location>
        <begin position="18"/>
        <end position="206"/>
    </location>
</feature>
<dbReference type="InterPro" id="IPR050855">
    <property type="entry name" value="NDM-1-like"/>
</dbReference>
<sequence length="228" mass="24903">MKIQPIGQYGKQLTRLGLVNCFLVREEDGYTLIDANLKESDQEILEAATGLPIRRILLTHPHVDHIGSVDALMGRVKGLELIASERSIPILQAPPDLSLRAGEVGPIRGGTPGIASKVTQTVVEEDRVGSLLVIDTPGHIHGHQSFLDERDGTLYSGDQFGSLGNLTITGFMPWWFPMKAFSNREQAKDTATKLLTYPIRRVACGHGKVLEGGTELLQSAIDRALCRD</sequence>
<organism evidence="2 3">
    <name type="scientific">Granulicella aggregans</name>
    <dbReference type="NCBI Taxonomy" id="474949"/>
    <lineage>
        <taxon>Bacteria</taxon>
        <taxon>Pseudomonadati</taxon>
        <taxon>Acidobacteriota</taxon>
        <taxon>Terriglobia</taxon>
        <taxon>Terriglobales</taxon>
        <taxon>Acidobacteriaceae</taxon>
        <taxon>Granulicella</taxon>
    </lineage>
</organism>
<dbReference type="PANTHER" id="PTHR42951">
    <property type="entry name" value="METALLO-BETA-LACTAMASE DOMAIN-CONTAINING"/>
    <property type="match status" value="1"/>
</dbReference>
<keyword evidence="2" id="KW-0378">Hydrolase</keyword>
<dbReference type="PANTHER" id="PTHR42951:SF9">
    <property type="entry name" value="METAL-DEPENDENT HYDROLASE"/>
    <property type="match status" value="1"/>
</dbReference>
<dbReference type="InterPro" id="IPR036866">
    <property type="entry name" value="RibonucZ/Hydroxyglut_hydro"/>
</dbReference>
<dbReference type="CDD" id="cd07721">
    <property type="entry name" value="yflN-like_MBL-fold"/>
    <property type="match status" value="1"/>
</dbReference>
<evidence type="ECO:0000313" key="3">
    <source>
        <dbReference type="Proteomes" id="UP000540989"/>
    </source>
</evidence>
<reference evidence="2 3" key="1">
    <citation type="submission" date="2020-08" db="EMBL/GenBank/DDBJ databases">
        <title>Genomic Encyclopedia of Type Strains, Phase IV (KMG-V): Genome sequencing to study the core and pangenomes of soil and plant-associated prokaryotes.</title>
        <authorList>
            <person name="Whitman W."/>
        </authorList>
    </citation>
    <scope>NUCLEOTIDE SEQUENCE [LARGE SCALE GENOMIC DNA]</scope>
    <source>
        <strain evidence="2 3">M8UP14</strain>
    </source>
</reference>
<keyword evidence="3" id="KW-1185">Reference proteome</keyword>
<proteinExistence type="predicted"/>
<dbReference type="SMART" id="SM00849">
    <property type="entry name" value="Lactamase_B"/>
    <property type="match status" value="1"/>
</dbReference>
<evidence type="ECO:0000313" key="2">
    <source>
        <dbReference type="EMBL" id="MBB5057480.1"/>
    </source>
</evidence>
<dbReference type="RefSeq" id="WP_184216445.1">
    <property type="nucleotide sequence ID" value="NZ_JACHIP010000003.1"/>
</dbReference>
<gene>
    <name evidence="2" type="ORF">HDF16_002186</name>
</gene>
<accession>A0A7W7ZCQ2</accession>
<dbReference type="GO" id="GO:0016787">
    <property type="term" value="F:hydrolase activity"/>
    <property type="evidence" value="ECO:0007669"/>
    <property type="project" value="UniProtKB-KW"/>
</dbReference>
<comment type="caution">
    <text evidence="2">The sequence shown here is derived from an EMBL/GenBank/DDBJ whole genome shotgun (WGS) entry which is preliminary data.</text>
</comment>
<name>A0A7W7ZCQ2_9BACT</name>
<dbReference type="Pfam" id="PF00753">
    <property type="entry name" value="Lactamase_B"/>
    <property type="match status" value="1"/>
</dbReference>
<protein>
    <submittedName>
        <fullName evidence="2">Glyoxylase-like metal-dependent hydrolase (Beta-lactamase superfamily II)</fullName>
    </submittedName>
</protein>
<evidence type="ECO:0000259" key="1">
    <source>
        <dbReference type="SMART" id="SM00849"/>
    </source>
</evidence>
<dbReference type="SUPFAM" id="SSF56281">
    <property type="entry name" value="Metallo-hydrolase/oxidoreductase"/>
    <property type="match status" value="1"/>
</dbReference>
<dbReference type="EMBL" id="JACHIP010000003">
    <property type="protein sequence ID" value="MBB5057480.1"/>
    <property type="molecule type" value="Genomic_DNA"/>
</dbReference>
<dbReference type="AlphaFoldDB" id="A0A7W7ZCQ2"/>
<dbReference type="InterPro" id="IPR001279">
    <property type="entry name" value="Metallo-B-lactamas"/>
</dbReference>
<dbReference type="Gene3D" id="3.60.15.10">
    <property type="entry name" value="Ribonuclease Z/Hydroxyacylglutathione hydrolase-like"/>
    <property type="match status" value="1"/>
</dbReference>
<dbReference type="Proteomes" id="UP000540989">
    <property type="component" value="Unassembled WGS sequence"/>
</dbReference>